<protein>
    <submittedName>
        <fullName evidence="2">MerR family DNA-binding transcriptional regulator</fullName>
    </submittedName>
</protein>
<feature type="domain" description="HTH merR-type" evidence="1">
    <location>
        <begin position="1"/>
        <end position="46"/>
    </location>
</feature>
<dbReference type="SUPFAM" id="SSF46955">
    <property type="entry name" value="Putative DNA-binding domain"/>
    <property type="match status" value="1"/>
</dbReference>
<dbReference type="GO" id="GO:0003677">
    <property type="term" value="F:DNA binding"/>
    <property type="evidence" value="ECO:0007669"/>
    <property type="project" value="UniProtKB-KW"/>
</dbReference>
<proteinExistence type="predicted"/>
<accession>A0ABT4CJ48</accession>
<dbReference type="PROSITE" id="PS50937">
    <property type="entry name" value="HTH_MERR_2"/>
    <property type="match status" value="1"/>
</dbReference>
<dbReference type="InterPro" id="IPR000551">
    <property type="entry name" value="MerR-type_HTH_dom"/>
</dbReference>
<dbReference type="EMBL" id="JAPQES010000001">
    <property type="protein sequence ID" value="MCY6369077.1"/>
    <property type="molecule type" value="Genomic_DNA"/>
</dbReference>
<reference evidence="2" key="1">
    <citation type="submission" date="2022-12" db="EMBL/GenBank/DDBJ databases">
        <authorList>
            <person name="Wang J."/>
        </authorList>
    </citation>
    <scope>NUCLEOTIDE SEQUENCE</scope>
    <source>
        <strain evidence="2">HY-42-06</strain>
    </source>
</reference>
<keyword evidence="2" id="KW-0238">DNA-binding</keyword>
<dbReference type="InterPro" id="IPR009061">
    <property type="entry name" value="DNA-bd_dom_put_sf"/>
</dbReference>
<evidence type="ECO:0000313" key="3">
    <source>
        <dbReference type="Proteomes" id="UP001079657"/>
    </source>
</evidence>
<dbReference type="Proteomes" id="UP001079657">
    <property type="component" value="Unassembled WGS sequence"/>
</dbReference>
<sequence length="46" mass="5561">MNIAEVSKKLEVSSYTFRYYEKIGLIKDVQRDERGNRVFFDKDIKM</sequence>
<dbReference type="Gene3D" id="1.10.1660.10">
    <property type="match status" value="1"/>
</dbReference>
<evidence type="ECO:0000259" key="1">
    <source>
        <dbReference type="PROSITE" id="PS50937"/>
    </source>
</evidence>
<evidence type="ECO:0000313" key="2">
    <source>
        <dbReference type="EMBL" id="MCY6369077.1"/>
    </source>
</evidence>
<dbReference type="Pfam" id="PF00376">
    <property type="entry name" value="MerR"/>
    <property type="match status" value="1"/>
</dbReference>
<comment type="caution">
    <text evidence="2">The sequence shown here is derived from an EMBL/GenBank/DDBJ whole genome shotgun (WGS) entry which is preliminary data.</text>
</comment>
<organism evidence="2 3">
    <name type="scientific">Clostridium ganghwense</name>
    <dbReference type="NCBI Taxonomy" id="312089"/>
    <lineage>
        <taxon>Bacteria</taxon>
        <taxon>Bacillati</taxon>
        <taxon>Bacillota</taxon>
        <taxon>Clostridia</taxon>
        <taxon>Eubacteriales</taxon>
        <taxon>Clostridiaceae</taxon>
        <taxon>Clostridium</taxon>
    </lineage>
</organism>
<gene>
    <name evidence="2" type="ORF">OXH55_00265</name>
</gene>
<dbReference type="RefSeq" id="WP_268047402.1">
    <property type="nucleotide sequence ID" value="NZ_JAPQES010000001.1"/>
</dbReference>
<name>A0ABT4CJ48_9CLOT</name>
<keyword evidence="3" id="KW-1185">Reference proteome</keyword>